<keyword evidence="3" id="KW-0962">Peroxisome biogenesis</keyword>
<evidence type="ECO:0000256" key="1">
    <source>
        <dbReference type="ARBA" id="ARBA00011494"/>
    </source>
</evidence>
<proteinExistence type="predicted"/>
<evidence type="ECO:0000313" key="6">
    <source>
        <dbReference type="Proteomes" id="UP000694867"/>
    </source>
</evidence>
<dbReference type="PANTHER" id="PTHR28080">
    <property type="entry name" value="PEROXISOMAL BIOGENESIS FACTOR 3"/>
    <property type="match status" value="1"/>
</dbReference>
<dbReference type="GO" id="GO:0030674">
    <property type="term" value="F:protein-macromolecule adaptor activity"/>
    <property type="evidence" value="ECO:0007669"/>
    <property type="project" value="TreeGrafter"/>
</dbReference>
<gene>
    <name evidence="7" type="primary">LOC100899324</name>
</gene>
<protein>
    <recommendedName>
        <fullName evidence="2">Peroxisomal biogenesis factor 3</fullName>
    </recommendedName>
    <alternativeName>
        <fullName evidence="5">Peroxisomal assembly protein PEX3</fullName>
    </alternativeName>
</protein>
<evidence type="ECO:0000256" key="5">
    <source>
        <dbReference type="ARBA" id="ARBA00029630"/>
    </source>
</evidence>
<dbReference type="GO" id="GO:0005778">
    <property type="term" value="C:peroxisomal membrane"/>
    <property type="evidence" value="ECO:0007669"/>
    <property type="project" value="InterPro"/>
</dbReference>
<evidence type="ECO:0000256" key="3">
    <source>
        <dbReference type="ARBA" id="ARBA00022593"/>
    </source>
</evidence>
<dbReference type="RefSeq" id="XP_003742364.1">
    <property type="nucleotide sequence ID" value="XM_003742316.2"/>
</dbReference>
<dbReference type="KEGG" id="goe:100899324"/>
<organism evidence="6 7">
    <name type="scientific">Galendromus occidentalis</name>
    <name type="common">western predatory mite</name>
    <dbReference type="NCBI Taxonomy" id="34638"/>
    <lineage>
        <taxon>Eukaryota</taxon>
        <taxon>Metazoa</taxon>
        <taxon>Ecdysozoa</taxon>
        <taxon>Arthropoda</taxon>
        <taxon>Chelicerata</taxon>
        <taxon>Arachnida</taxon>
        <taxon>Acari</taxon>
        <taxon>Parasitiformes</taxon>
        <taxon>Mesostigmata</taxon>
        <taxon>Gamasina</taxon>
        <taxon>Phytoseioidea</taxon>
        <taxon>Phytoseiidae</taxon>
        <taxon>Typhlodrominae</taxon>
        <taxon>Galendromus</taxon>
    </lineage>
</organism>
<keyword evidence="6" id="KW-1185">Reference proteome</keyword>
<dbReference type="Pfam" id="PF04882">
    <property type="entry name" value="Peroxin-3"/>
    <property type="match status" value="2"/>
</dbReference>
<name>A0AAJ6QSE5_9ACAR</name>
<evidence type="ECO:0000256" key="2">
    <source>
        <dbReference type="ARBA" id="ARBA00014294"/>
    </source>
</evidence>
<dbReference type="AlphaFoldDB" id="A0AAJ6QSE5"/>
<evidence type="ECO:0000313" key="7">
    <source>
        <dbReference type="RefSeq" id="XP_003742364.1"/>
    </source>
</evidence>
<evidence type="ECO:0000256" key="4">
    <source>
        <dbReference type="ARBA" id="ARBA00025338"/>
    </source>
</evidence>
<comment type="subunit">
    <text evidence="1">Interacts with PEX19.</text>
</comment>
<dbReference type="PANTHER" id="PTHR28080:SF1">
    <property type="entry name" value="PEROXISOMAL BIOGENESIS FACTOR 3"/>
    <property type="match status" value="1"/>
</dbReference>
<sequence length="343" mass="38753">MFSKVADFARRHRKKLIFGGLVAGGMYAAHRYLSSLEENRQKIRKEIMDEMKRAEHFNSILKTSDQSVLNLLETLRKKLDAELGVEEILEKVRAKPENRIFLWDEIKIRVLTYGLASVYAESLLICALRTMMGIIGGYMLANSRRKSNQANEVHSAYLNMLQNFLDKGVLEVIRVVKIHVLAAFGPIELKQVVTADDFLLGFNFVRTNVKIIENAPAYLMMDHWTPACTSQENPLSNSEILNQLTSDTRDILQCNDCQAVLERLIGSGFRDLNAIVTKAFGYVGDGKCHLVTLLPSLKTEIYKRDSGFVKESLNSACSKDFLANVYEAFCNNPRDSCSQPKNS</sequence>
<accession>A0AAJ6QSE5</accession>
<dbReference type="GO" id="GO:0045046">
    <property type="term" value="P:protein import into peroxisome membrane"/>
    <property type="evidence" value="ECO:0007669"/>
    <property type="project" value="TreeGrafter"/>
</dbReference>
<reference evidence="7" key="1">
    <citation type="submission" date="2025-08" db="UniProtKB">
        <authorList>
            <consortium name="RefSeq"/>
        </authorList>
    </citation>
    <scope>IDENTIFICATION</scope>
</reference>
<dbReference type="Proteomes" id="UP000694867">
    <property type="component" value="Unplaced"/>
</dbReference>
<dbReference type="InterPro" id="IPR006966">
    <property type="entry name" value="Peroxin-3"/>
</dbReference>
<dbReference type="GeneID" id="100899324"/>
<comment type="function">
    <text evidence="4">Involved in peroxisome biosynthesis and integrity. Assembles membrane vesicles before the matrix proteins are translocated. As a docking factor for PEX19, is necessary for the import of peroxisomal membrane proteins in the peroxisomes.</text>
</comment>